<evidence type="ECO:0000256" key="2">
    <source>
        <dbReference type="ARBA" id="ARBA00022679"/>
    </source>
</evidence>
<keyword evidence="2" id="KW-0808">Transferase</keyword>
<dbReference type="InterPro" id="IPR038063">
    <property type="entry name" value="Transpep_catalytic_dom"/>
</dbReference>
<reference evidence="11" key="1">
    <citation type="journal article" date="2019" name="Int. J. Syst. Evol. Microbiol.">
        <title>The Global Catalogue of Microorganisms (GCM) 10K type strain sequencing project: providing services to taxonomists for standard genome sequencing and annotation.</title>
        <authorList>
            <consortium name="The Broad Institute Genomics Platform"/>
            <consortium name="The Broad Institute Genome Sequencing Center for Infectious Disease"/>
            <person name="Wu L."/>
            <person name="Ma J."/>
        </authorList>
    </citation>
    <scope>NUCLEOTIDE SEQUENCE [LARGE SCALE GENOMIC DNA]</scope>
    <source>
        <strain evidence="11">JCM 14234</strain>
    </source>
</reference>
<dbReference type="Pfam" id="PF03734">
    <property type="entry name" value="YkuD"/>
    <property type="match status" value="1"/>
</dbReference>
<dbReference type="InterPro" id="IPR005490">
    <property type="entry name" value="LD_TPept_cat_dom"/>
</dbReference>
<protein>
    <submittedName>
        <fullName evidence="10">Ig-like domain-containing protein</fullName>
    </submittedName>
</protein>
<proteinExistence type="predicted"/>
<dbReference type="Gene3D" id="2.40.440.10">
    <property type="entry name" value="L,D-transpeptidase catalytic domain-like"/>
    <property type="match status" value="1"/>
</dbReference>
<dbReference type="Gene3D" id="2.60.40.3710">
    <property type="match status" value="1"/>
</dbReference>
<evidence type="ECO:0000313" key="10">
    <source>
        <dbReference type="EMBL" id="GAA3040770.1"/>
    </source>
</evidence>
<keyword evidence="5" id="KW-0012">Acyltransferase</keyword>
<dbReference type="CDD" id="cd13432">
    <property type="entry name" value="LDT_IgD_like_2"/>
    <property type="match status" value="1"/>
</dbReference>
<keyword evidence="6 7" id="KW-0961">Cell wall biogenesis/degradation</keyword>
<dbReference type="Gene3D" id="2.60.40.3780">
    <property type="match status" value="1"/>
</dbReference>
<feature type="active site" description="Proton donor/acceptor" evidence="7">
    <location>
        <position position="334"/>
    </location>
</feature>
<feature type="domain" description="L,D-TPase catalytic" evidence="9">
    <location>
        <begin position="251"/>
        <end position="376"/>
    </location>
</feature>
<dbReference type="InterPro" id="IPR041280">
    <property type="entry name" value="Big_10"/>
</dbReference>
<evidence type="ECO:0000256" key="1">
    <source>
        <dbReference type="ARBA" id="ARBA00004752"/>
    </source>
</evidence>
<dbReference type="RefSeq" id="WP_344716728.1">
    <property type="nucleotide sequence ID" value="NZ_BAAAVS010000025.1"/>
</dbReference>
<evidence type="ECO:0000256" key="4">
    <source>
        <dbReference type="ARBA" id="ARBA00022984"/>
    </source>
</evidence>
<evidence type="ECO:0000313" key="11">
    <source>
        <dbReference type="Proteomes" id="UP001501035"/>
    </source>
</evidence>
<dbReference type="PROSITE" id="PS51257">
    <property type="entry name" value="PROKAR_LIPOPROTEIN"/>
    <property type="match status" value="1"/>
</dbReference>
<feature type="active site" description="Nucleophile" evidence="7">
    <location>
        <position position="352"/>
    </location>
</feature>
<feature type="signal peptide" evidence="8">
    <location>
        <begin position="1"/>
        <end position="34"/>
    </location>
</feature>
<evidence type="ECO:0000259" key="9">
    <source>
        <dbReference type="PROSITE" id="PS52029"/>
    </source>
</evidence>
<accession>A0ABP6LGM3</accession>
<evidence type="ECO:0000256" key="7">
    <source>
        <dbReference type="PROSITE-ProRule" id="PRU01373"/>
    </source>
</evidence>
<dbReference type="PANTHER" id="PTHR30582:SF2">
    <property type="entry name" value="L,D-TRANSPEPTIDASE YCIB-RELATED"/>
    <property type="match status" value="1"/>
</dbReference>
<dbReference type="EMBL" id="BAAAVS010000025">
    <property type="protein sequence ID" value="GAA3040770.1"/>
    <property type="molecule type" value="Genomic_DNA"/>
</dbReference>
<dbReference type="Pfam" id="PF17964">
    <property type="entry name" value="Big_10"/>
    <property type="match status" value="1"/>
</dbReference>
<keyword evidence="11" id="KW-1185">Reference proteome</keyword>
<evidence type="ECO:0000256" key="6">
    <source>
        <dbReference type="ARBA" id="ARBA00023316"/>
    </source>
</evidence>
<dbReference type="SUPFAM" id="SSF141523">
    <property type="entry name" value="L,D-transpeptidase catalytic domain-like"/>
    <property type="match status" value="1"/>
</dbReference>
<comment type="pathway">
    <text evidence="1 7">Cell wall biogenesis; peptidoglycan biosynthesis.</text>
</comment>
<evidence type="ECO:0000256" key="5">
    <source>
        <dbReference type="ARBA" id="ARBA00023315"/>
    </source>
</evidence>
<name>A0ABP6LGM3_9ACTN</name>
<dbReference type="PROSITE" id="PS52029">
    <property type="entry name" value="LD_TPASE"/>
    <property type="match status" value="1"/>
</dbReference>
<dbReference type="Proteomes" id="UP001501035">
    <property type="component" value="Unassembled WGS sequence"/>
</dbReference>
<keyword evidence="3 7" id="KW-0133">Cell shape</keyword>
<evidence type="ECO:0000256" key="8">
    <source>
        <dbReference type="SAM" id="SignalP"/>
    </source>
</evidence>
<keyword evidence="8" id="KW-0732">Signal</keyword>
<dbReference type="CDD" id="cd16913">
    <property type="entry name" value="YkuD_like"/>
    <property type="match status" value="1"/>
</dbReference>
<organism evidence="10 11">
    <name type="scientific">Gordonia defluvii</name>
    <dbReference type="NCBI Taxonomy" id="283718"/>
    <lineage>
        <taxon>Bacteria</taxon>
        <taxon>Bacillati</taxon>
        <taxon>Actinomycetota</taxon>
        <taxon>Actinomycetes</taxon>
        <taxon>Mycobacteriales</taxon>
        <taxon>Gordoniaceae</taxon>
        <taxon>Gordonia</taxon>
    </lineage>
</organism>
<sequence length="404" mass="43309">MGYPRVSARGRRVPVVLLAALLALVGLLSSCTKAATYPDTVGDSSQFADLAAPELTVTGLGDAALKENAIGVQPGSPVTVRTEQGSLTNVKVTSGGREVPGEVTGNGSTWTNTVPMEFASKYTVTAQATGVGGTSDLQRSFTTSSANNFTMPYLVPRNGEVVGVGQPISVKFDEPIANRKAVQDAIVITTDPPVEGAFYWVSPQDVRWRPAEFWKSGTKVSVAVNVFGIDLGDGVYGQRNVKSNFRIGRQLLITADDKTKMVTFERDGKVIRRMPTSMGKPDTPTDHGIYIVGDKHAHLVMDSSTYGVPINSADGYRTPVDYATQMSYSGIYFHSAPWSMWAQGNTNTSHGCLNLSPADALWVMNTTLRGDPVTVKNTSGPPLSGTDGLGDWNIPWERWKKGNA</sequence>
<dbReference type="PANTHER" id="PTHR30582">
    <property type="entry name" value="L,D-TRANSPEPTIDASE"/>
    <property type="match status" value="1"/>
</dbReference>
<keyword evidence="4 7" id="KW-0573">Peptidoglycan synthesis</keyword>
<gene>
    <name evidence="10" type="ORF">GCM10010528_21490</name>
</gene>
<dbReference type="InterPro" id="IPR050979">
    <property type="entry name" value="LD-transpeptidase"/>
</dbReference>
<feature type="chain" id="PRO_5045478275" evidence="8">
    <location>
        <begin position="35"/>
        <end position="404"/>
    </location>
</feature>
<comment type="caution">
    <text evidence="10">The sequence shown here is derived from an EMBL/GenBank/DDBJ whole genome shotgun (WGS) entry which is preliminary data.</text>
</comment>
<evidence type="ECO:0000256" key="3">
    <source>
        <dbReference type="ARBA" id="ARBA00022960"/>
    </source>
</evidence>